<evidence type="ECO:0000313" key="2">
    <source>
        <dbReference type="Proteomes" id="UP000320176"/>
    </source>
</evidence>
<dbReference type="AlphaFoldDB" id="A0A5C5ZYY9"/>
<dbReference type="Proteomes" id="UP000320176">
    <property type="component" value="Unassembled WGS sequence"/>
</dbReference>
<reference evidence="1 2" key="1">
    <citation type="submission" date="2019-02" db="EMBL/GenBank/DDBJ databases">
        <title>Deep-cultivation of Planctomycetes and their phenomic and genomic characterization uncovers novel biology.</title>
        <authorList>
            <person name="Wiegand S."/>
            <person name="Jogler M."/>
            <person name="Boedeker C."/>
            <person name="Pinto D."/>
            <person name="Vollmers J."/>
            <person name="Rivas-Marin E."/>
            <person name="Kohn T."/>
            <person name="Peeters S.H."/>
            <person name="Heuer A."/>
            <person name="Rast P."/>
            <person name="Oberbeckmann S."/>
            <person name="Bunk B."/>
            <person name="Jeske O."/>
            <person name="Meyerdierks A."/>
            <person name="Storesund J.E."/>
            <person name="Kallscheuer N."/>
            <person name="Luecker S."/>
            <person name="Lage O.M."/>
            <person name="Pohl T."/>
            <person name="Merkel B.J."/>
            <person name="Hornburger P."/>
            <person name="Mueller R.-W."/>
            <person name="Bruemmer F."/>
            <person name="Labrenz M."/>
            <person name="Spormann A.M."/>
            <person name="Op Den Camp H."/>
            <person name="Overmann J."/>
            <person name="Amann R."/>
            <person name="Jetten M.S.M."/>
            <person name="Mascher T."/>
            <person name="Medema M.H."/>
            <person name="Devos D.P."/>
            <person name="Kaster A.-K."/>
            <person name="Ovreas L."/>
            <person name="Rohde M."/>
            <person name="Galperin M.Y."/>
            <person name="Jogler C."/>
        </authorList>
    </citation>
    <scope>NUCLEOTIDE SEQUENCE [LARGE SCALE GENOMIC DNA]</scope>
    <source>
        <strain evidence="1 2">Pla52n</strain>
    </source>
</reference>
<accession>A0A5C5ZYY9</accession>
<dbReference type="EMBL" id="SJPN01000016">
    <property type="protein sequence ID" value="TWT91523.1"/>
    <property type="molecule type" value="Genomic_DNA"/>
</dbReference>
<organism evidence="1 2">
    <name type="scientific">Stieleria varia</name>
    <dbReference type="NCBI Taxonomy" id="2528005"/>
    <lineage>
        <taxon>Bacteria</taxon>
        <taxon>Pseudomonadati</taxon>
        <taxon>Planctomycetota</taxon>
        <taxon>Planctomycetia</taxon>
        <taxon>Pirellulales</taxon>
        <taxon>Pirellulaceae</taxon>
        <taxon>Stieleria</taxon>
    </lineage>
</organism>
<protein>
    <submittedName>
        <fullName evidence="1">Uncharacterized protein</fullName>
    </submittedName>
</protein>
<name>A0A5C5ZYY9_9BACT</name>
<evidence type="ECO:0000313" key="1">
    <source>
        <dbReference type="EMBL" id="TWT91523.1"/>
    </source>
</evidence>
<keyword evidence="2" id="KW-1185">Reference proteome</keyword>
<comment type="caution">
    <text evidence="1">The sequence shown here is derived from an EMBL/GenBank/DDBJ whole genome shotgun (WGS) entry which is preliminary data.</text>
</comment>
<sequence length="65" mass="7191">MDFVVNTQVVGRRCGCAGHRRGTSSDYRSPFDFDSVNRGARQESRFTYGSIKNASLTGANEAMRV</sequence>
<gene>
    <name evidence="1" type="ORF">Pla52n_66140</name>
</gene>
<proteinExistence type="predicted"/>